<protein>
    <recommendedName>
        <fullName evidence="8">Eukaryotic translation initiation factor 4E type 3</fullName>
    </recommendedName>
</protein>
<keyword evidence="3" id="KW-0810">Translation regulation</keyword>
<dbReference type="GO" id="GO:0016281">
    <property type="term" value="C:eukaryotic translation initiation factor 4F complex"/>
    <property type="evidence" value="ECO:0007669"/>
    <property type="project" value="TreeGrafter"/>
</dbReference>
<feature type="non-terminal residue" evidence="7">
    <location>
        <position position="1"/>
    </location>
</feature>
<dbReference type="AlphaFoldDB" id="A0A0B6Y7K9"/>
<dbReference type="Pfam" id="PF01652">
    <property type="entry name" value="IF4E"/>
    <property type="match status" value="1"/>
</dbReference>
<dbReference type="GO" id="GO:0006417">
    <property type="term" value="P:regulation of translation"/>
    <property type="evidence" value="ECO:0007669"/>
    <property type="project" value="UniProtKB-KW"/>
</dbReference>
<dbReference type="SUPFAM" id="SSF55418">
    <property type="entry name" value="eIF4e-like"/>
    <property type="match status" value="1"/>
</dbReference>
<name>A0A0B6Y7K9_9EUPU</name>
<keyword evidence="2 6" id="KW-0396">Initiation factor</keyword>
<evidence type="ECO:0000256" key="4">
    <source>
        <dbReference type="ARBA" id="ARBA00022884"/>
    </source>
</evidence>
<evidence type="ECO:0000256" key="1">
    <source>
        <dbReference type="ARBA" id="ARBA00009860"/>
    </source>
</evidence>
<dbReference type="InterPro" id="IPR001040">
    <property type="entry name" value="TIF_eIF_4E"/>
</dbReference>
<dbReference type="InterPro" id="IPR023398">
    <property type="entry name" value="TIF_eIF4e-like"/>
</dbReference>
<evidence type="ECO:0000313" key="7">
    <source>
        <dbReference type="EMBL" id="CEK52098.1"/>
    </source>
</evidence>
<dbReference type="Gene3D" id="3.30.760.10">
    <property type="entry name" value="RNA Cap, Translation Initiation Factor Eif4e"/>
    <property type="match status" value="1"/>
</dbReference>
<organism evidence="7">
    <name type="scientific">Arion vulgaris</name>
    <dbReference type="NCBI Taxonomy" id="1028688"/>
    <lineage>
        <taxon>Eukaryota</taxon>
        <taxon>Metazoa</taxon>
        <taxon>Spiralia</taxon>
        <taxon>Lophotrochozoa</taxon>
        <taxon>Mollusca</taxon>
        <taxon>Gastropoda</taxon>
        <taxon>Heterobranchia</taxon>
        <taxon>Euthyneura</taxon>
        <taxon>Panpulmonata</taxon>
        <taxon>Eupulmonata</taxon>
        <taxon>Stylommatophora</taxon>
        <taxon>Helicina</taxon>
        <taxon>Arionoidea</taxon>
        <taxon>Arionidae</taxon>
        <taxon>Arion</taxon>
    </lineage>
</organism>
<dbReference type="GO" id="GO:0003743">
    <property type="term" value="F:translation initiation factor activity"/>
    <property type="evidence" value="ECO:0007669"/>
    <property type="project" value="UniProtKB-KW"/>
</dbReference>
<dbReference type="FunFam" id="3.30.760.10:FF:000007">
    <property type="entry name" value="Eukaryotic translation initiation factor 4E family member 3"/>
    <property type="match status" value="1"/>
</dbReference>
<gene>
    <name evidence="7" type="primary">ORF15480</name>
</gene>
<evidence type="ECO:0000256" key="2">
    <source>
        <dbReference type="ARBA" id="ARBA00022540"/>
    </source>
</evidence>
<dbReference type="EMBL" id="HACG01005233">
    <property type="protein sequence ID" value="CEK52098.1"/>
    <property type="molecule type" value="Transcribed_RNA"/>
</dbReference>
<evidence type="ECO:0000256" key="3">
    <source>
        <dbReference type="ARBA" id="ARBA00022845"/>
    </source>
</evidence>
<keyword evidence="5 6" id="KW-0648">Protein biosynthesis</keyword>
<sequence>RKSFAMASANVDKHIVDSTNFDNRNDLMDSADKMSEVVARESKDVPLEPLNTPWTFWIDRSVRGTTAKEYMSSLMKIYTVDTVQGFWSVYNHIPQPSKLNIRYSYHLMRAQLRPVWEDEENSEGGSWTLKCKKQDTEDVWKQLLLAAIGEQFSDCMAEDDEVIGASVSIRDRDDLILIWNRYACFKDQSTVIAKLQELLPHVGFSTMFYKAFSMHEAFEGKKAHKGQS</sequence>
<dbReference type="PANTHER" id="PTHR11960:SF66">
    <property type="entry name" value="EUKARYOTIC TRANSLATION INITIATION FACTOR 4E TYPE 3"/>
    <property type="match status" value="1"/>
</dbReference>
<evidence type="ECO:0000256" key="6">
    <source>
        <dbReference type="RuleBase" id="RU004374"/>
    </source>
</evidence>
<reference evidence="7" key="1">
    <citation type="submission" date="2014-12" db="EMBL/GenBank/DDBJ databases">
        <title>Insight into the proteome of Arion vulgaris.</title>
        <authorList>
            <person name="Aradska J."/>
            <person name="Bulat T."/>
            <person name="Smidak R."/>
            <person name="Sarate P."/>
            <person name="Gangsoo J."/>
            <person name="Sialana F."/>
            <person name="Bilban M."/>
            <person name="Lubec G."/>
        </authorList>
    </citation>
    <scope>NUCLEOTIDE SEQUENCE</scope>
    <source>
        <tissue evidence="7">Skin</tissue>
    </source>
</reference>
<keyword evidence="4 6" id="KW-0694">RNA-binding</keyword>
<comment type="similarity">
    <text evidence="1 6">Belongs to the eukaryotic initiation factor 4E family.</text>
</comment>
<accession>A0A0B6Y7K9</accession>
<evidence type="ECO:0008006" key="8">
    <source>
        <dbReference type="Google" id="ProtNLM"/>
    </source>
</evidence>
<dbReference type="GO" id="GO:0000340">
    <property type="term" value="F:RNA 7-methylguanosine cap binding"/>
    <property type="evidence" value="ECO:0007669"/>
    <property type="project" value="TreeGrafter"/>
</dbReference>
<proteinExistence type="inferred from homology"/>
<evidence type="ECO:0000256" key="5">
    <source>
        <dbReference type="ARBA" id="ARBA00022917"/>
    </source>
</evidence>
<dbReference type="PANTHER" id="PTHR11960">
    <property type="entry name" value="EUKARYOTIC TRANSLATION INITIATION FACTOR 4E RELATED"/>
    <property type="match status" value="1"/>
</dbReference>